<dbReference type="PANTHER" id="PTHR43284">
    <property type="entry name" value="ASPARAGINE SYNTHETASE (GLUTAMINE-HYDROLYZING)"/>
    <property type="match status" value="1"/>
</dbReference>
<evidence type="ECO:0000256" key="1">
    <source>
        <dbReference type="ARBA" id="ARBA00005187"/>
    </source>
</evidence>
<comment type="catalytic activity">
    <reaction evidence="8">
        <text>L-aspartate + L-glutamine + ATP + H2O = L-asparagine + L-glutamate + AMP + diphosphate + H(+)</text>
        <dbReference type="Rhea" id="RHEA:12228"/>
        <dbReference type="ChEBI" id="CHEBI:15377"/>
        <dbReference type="ChEBI" id="CHEBI:15378"/>
        <dbReference type="ChEBI" id="CHEBI:29985"/>
        <dbReference type="ChEBI" id="CHEBI:29991"/>
        <dbReference type="ChEBI" id="CHEBI:30616"/>
        <dbReference type="ChEBI" id="CHEBI:33019"/>
        <dbReference type="ChEBI" id="CHEBI:58048"/>
        <dbReference type="ChEBI" id="CHEBI:58359"/>
        <dbReference type="ChEBI" id="CHEBI:456215"/>
        <dbReference type="EC" id="6.3.5.4"/>
    </reaction>
</comment>
<name>A0A2X4VWK5_LEDLE</name>
<dbReference type="Proteomes" id="UP000249134">
    <property type="component" value="Chromosome 1"/>
</dbReference>
<feature type="binding site" evidence="9">
    <location>
        <position position="100"/>
    </location>
    <ligand>
        <name>L-glutamine</name>
        <dbReference type="ChEBI" id="CHEBI:58359"/>
    </ligand>
</feature>
<dbReference type="PANTHER" id="PTHR43284:SF1">
    <property type="entry name" value="ASPARAGINE SYNTHETASE"/>
    <property type="match status" value="1"/>
</dbReference>
<keyword evidence="5 9" id="KW-0067">ATP-binding</keyword>
<dbReference type="Gene3D" id="3.40.50.620">
    <property type="entry name" value="HUPs"/>
    <property type="match status" value="2"/>
</dbReference>
<evidence type="ECO:0000256" key="2">
    <source>
        <dbReference type="ARBA" id="ARBA00005752"/>
    </source>
</evidence>
<dbReference type="InterPro" id="IPR014729">
    <property type="entry name" value="Rossmann-like_a/b/a_fold"/>
</dbReference>
<dbReference type="Gene3D" id="3.60.20.10">
    <property type="entry name" value="Glutamine Phosphoribosylpyrophosphate, subunit 1, domain 1"/>
    <property type="match status" value="1"/>
</dbReference>
<evidence type="ECO:0000256" key="8">
    <source>
        <dbReference type="ARBA" id="ARBA00048741"/>
    </source>
</evidence>
<dbReference type="SUPFAM" id="SSF52402">
    <property type="entry name" value="Adenine nucleotide alpha hydrolases-like"/>
    <property type="match status" value="1"/>
</dbReference>
<accession>A0A2X4VWK5</accession>
<dbReference type="InterPro" id="IPR033738">
    <property type="entry name" value="AsnB_N"/>
</dbReference>
<dbReference type="GO" id="GO:0005524">
    <property type="term" value="F:ATP binding"/>
    <property type="evidence" value="ECO:0007669"/>
    <property type="project" value="UniProtKB-KW"/>
</dbReference>
<organism evidence="11 12">
    <name type="scientific">Lederbergia lenta</name>
    <name type="common">Bacillus lentus</name>
    <dbReference type="NCBI Taxonomy" id="1467"/>
    <lineage>
        <taxon>Bacteria</taxon>
        <taxon>Bacillati</taxon>
        <taxon>Bacillota</taxon>
        <taxon>Bacilli</taxon>
        <taxon>Bacillales</taxon>
        <taxon>Bacillaceae</taxon>
        <taxon>Lederbergia</taxon>
    </lineage>
</organism>
<dbReference type="EMBL" id="LS483476">
    <property type="protein sequence ID" value="SQI56416.1"/>
    <property type="molecule type" value="Genomic_DNA"/>
</dbReference>
<feature type="binding site" evidence="9">
    <location>
        <position position="297"/>
    </location>
    <ligand>
        <name>ATP</name>
        <dbReference type="ChEBI" id="CHEBI:30616"/>
    </ligand>
</feature>
<dbReference type="SUPFAM" id="SSF56235">
    <property type="entry name" value="N-terminal nucleophile aminohydrolases (Ntn hydrolases)"/>
    <property type="match status" value="1"/>
</dbReference>
<evidence type="ECO:0000313" key="11">
    <source>
        <dbReference type="EMBL" id="SQI56416.1"/>
    </source>
</evidence>
<evidence type="ECO:0000256" key="6">
    <source>
        <dbReference type="ARBA" id="ARBA00022888"/>
    </source>
</evidence>
<keyword evidence="7" id="KW-0315">Glutamine amidotransferase</keyword>
<evidence type="ECO:0000256" key="4">
    <source>
        <dbReference type="ARBA" id="ARBA00022741"/>
    </source>
</evidence>
<dbReference type="EC" id="6.3.5.4" evidence="3"/>
<gene>
    <name evidence="11" type="primary">asnO_1</name>
    <name evidence="11" type="ORF">NCTC4824_01811</name>
</gene>
<protein>
    <recommendedName>
        <fullName evidence="3">asparagine synthase (glutamine-hydrolyzing)</fullName>
        <ecNumber evidence="3">6.3.5.4</ecNumber>
    </recommendedName>
</protein>
<keyword evidence="6" id="KW-0028">Amino-acid biosynthesis</keyword>
<dbReference type="GO" id="GO:0006529">
    <property type="term" value="P:asparagine biosynthetic process"/>
    <property type="evidence" value="ECO:0007669"/>
    <property type="project" value="UniProtKB-KW"/>
</dbReference>
<evidence type="ECO:0000259" key="10">
    <source>
        <dbReference type="PROSITE" id="PS51278"/>
    </source>
</evidence>
<reference evidence="11 12" key="1">
    <citation type="submission" date="2018-06" db="EMBL/GenBank/DDBJ databases">
        <authorList>
            <consortium name="Pathogen Informatics"/>
            <person name="Doyle S."/>
        </authorList>
    </citation>
    <scope>NUCLEOTIDE SEQUENCE [LARGE SCALE GENOMIC DNA]</scope>
    <source>
        <strain evidence="11 12">NCTC4824</strain>
    </source>
</reference>
<keyword evidence="11" id="KW-0436">Ligase</keyword>
<dbReference type="AlphaFoldDB" id="A0A2X4VWK5"/>
<dbReference type="STRING" id="1348624.GCA_001591545_00887"/>
<dbReference type="InterPro" id="IPR006426">
    <property type="entry name" value="Asn_synth_AEB"/>
</dbReference>
<evidence type="ECO:0000256" key="5">
    <source>
        <dbReference type="ARBA" id="ARBA00022840"/>
    </source>
</evidence>
<dbReference type="KEGG" id="blen:NCTC4824_01811"/>
<feature type="domain" description="Glutamine amidotransferase type-2" evidence="10">
    <location>
        <begin position="2"/>
        <end position="217"/>
    </location>
</feature>
<dbReference type="PIRSF" id="PIRSF001589">
    <property type="entry name" value="Asn_synthetase_glu-h"/>
    <property type="match status" value="1"/>
</dbReference>
<evidence type="ECO:0000313" key="12">
    <source>
        <dbReference type="Proteomes" id="UP000249134"/>
    </source>
</evidence>
<keyword evidence="4 9" id="KW-0547">Nucleotide-binding</keyword>
<comment type="pathway">
    <text evidence="1">Amino-acid biosynthesis; L-asparagine biosynthesis; L-asparagine from L-aspartate (L-Gln route): step 1/1.</text>
</comment>
<dbReference type="CDD" id="cd00712">
    <property type="entry name" value="AsnB"/>
    <property type="match status" value="1"/>
</dbReference>
<dbReference type="GO" id="GO:0004066">
    <property type="term" value="F:asparagine synthase (glutamine-hydrolyzing) activity"/>
    <property type="evidence" value="ECO:0007669"/>
    <property type="project" value="UniProtKB-EC"/>
</dbReference>
<dbReference type="InterPro" id="IPR001962">
    <property type="entry name" value="Asn_synthase"/>
</dbReference>
<dbReference type="Pfam" id="PF00733">
    <property type="entry name" value="Asn_synthase"/>
    <property type="match status" value="1"/>
</dbReference>
<dbReference type="InterPro" id="IPR017932">
    <property type="entry name" value="GATase_2_dom"/>
</dbReference>
<comment type="similarity">
    <text evidence="2">Belongs to the asparagine synthetase family.</text>
</comment>
<dbReference type="RefSeq" id="WP_066137559.1">
    <property type="nucleotide sequence ID" value="NZ_CBCSGM010000001.1"/>
</dbReference>
<evidence type="ECO:0000256" key="9">
    <source>
        <dbReference type="PIRSR" id="PIRSR001589-2"/>
    </source>
</evidence>
<evidence type="ECO:0000256" key="3">
    <source>
        <dbReference type="ARBA" id="ARBA00012737"/>
    </source>
</evidence>
<dbReference type="InterPro" id="IPR051786">
    <property type="entry name" value="ASN_synthetase/amidase"/>
</dbReference>
<dbReference type="InterPro" id="IPR029055">
    <property type="entry name" value="Ntn_hydrolases_N"/>
</dbReference>
<sequence length="644" mass="75062">MSAIAGIYHQDTKPISVEHISGMMKALEKFPANDVQTWHKENVFLGCHAQWITPESIGEQLPFYDYERRLAITADAIIDNRDELFERLQVDREDRKKITDSQLILLSYHKWGEESPKFLVGDFSFMIWDEKERKLFGARDFSGSRTLYYFHSQQRFAFCTVIKPLLTLPYVTKKLNEQWIAEFIANPLMFDSLDPSSTVYNDIEHVPPSHSITVIANKVTLKRYNTLPEGNKLILKSDDDYKEAFQEVFQKAVNERLRTHLPVASHLSGGLDSSSVVSFAAKSLLKENKKLHTFSYVPVDDFVDWTHRSRVANERPQIESIVQHVGNILPNYLSFEDRNPYTEIDDWIEKLEMPYKFFENTFWLKGIYEEASKKGIGVLLNGQRGNWSISWGPIFDYYALLLKRMKWLRLNQEMYQYAKNIGSGRKRILSVVTKKAFPFLYQGQYSKDDDFPIFINKEFALSTKVIEKLSEHGIDPRGRIDSNSYKIRNQQFQQLYYWNTIGTYGTKLSLNYGVVDRDPTNDLRVIKFCLSLPEEQYVQNGMGRSLVRRSTEGYLPDNIRLNLRTKGVQGADGVHRMRSNWDNFIVEIEQLKGESLIQEYLDLSVIEKCLSMIKGNLKSEFAFSFEFKVLMRSLILTRFMKTLI</sequence>
<keyword evidence="6" id="KW-0061">Asparagine biosynthesis</keyword>
<dbReference type="Pfam" id="PF13537">
    <property type="entry name" value="GATase_7"/>
    <property type="match status" value="1"/>
</dbReference>
<evidence type="ECO:0000256" key="7">
    <source>
        <dbReference type="ARBA" id="ARBA00022962"/>
    </source>
</evidence>
<keyword evidence="12" id="KW-1185">Reference proteome</keyword>
<dbReference type="PROSITE" id="PS51278">
    <property type="entry name" value="GATASE_TYPE_2"/>
    <property type="match status" value="1"/>
</dbReference>
<proteinExistence type="inferred from homology"/>